<gene>
    <name evidence="1" type="ORF">FH972_001006</name>
</gene>
<keyword evidence="2" id="KW-1185">Reference proteome</keyword>
<evidence type="ECO:0000313" key="2">
    <source>
        <dbReference type="Proteomes" id="UP000327013"/>
    </source>
</evidence>
<sequence length="91" mass="10234">MPAGLTPAPALSTDPAVGLRQWRFWSGQGNIDFTPAPALLTHPAVGLRQRQMVGQKKYRWLKDENERLQGKHGYGSCSIRMQMENTINELL</sequence>
<dbReference type="Proteomes" id="UP000327013">
    <property type="component" value="Chromosome 1"/>
</dbReference>
<accession>A0A5N6QAE7</accession>
<reference evidence="1 2" key="1">
    <citation type="submission" date="2019-06" db="EMBL/GenBank/DDBJ databases">
        <title>A chromosomal-level reference genome of Carpinus fangiana (Coryloideae, Betulaceae).</title>
        <authorList>
            <person name="Yang X."/>
            <person name="Wang Z."/>
            <person name="Zhang L."/>
            <person name="Hao G."/>
            <person name="Liu J."/>
            <person name="Yang Y."/>
        </authorList>
    </citation>
    <scope>NUCLEOTIDE SEQUENCE [LARGE SCALE GENOMIC DNA]</scope>
    <source>
        <strain evidence="1">Cfa_2016G</strain>
        <tissue evidence="1">Leaf</tissue>
    </source>
</reference>
<proteinExistence type="predicted"/>
<dbReference type="EMBL" id="CM017321">
    <property type="protein sequence ID" value="KAE7996272.1"/>
    <property type="molecule type" value="Genomic_DNA"/>
</dbReference>
<protein>
    <submittedName>
        <fullName evidence="1">Uncharacterized protein</fullName>
    </submittedName>
</protein>
<dbReference type="AlphaFoldDB" id="A0A5N6QAE7"/>
<name>A0A5N6QAE7_9ROSI</name>
<organism evidence="1 2">
    <name type="scientific">Carpinus fangiana</name>
    <dbReference type="NCBI Taxonomy" id="176857"/>
    <lineage>
        <taxon>Eukaryota</taxon>
        <taxon>Viridiplantae</taxon>
        <taxon>Streptophyta</taxon>
        <taxon>Embryophyta</taxon>
        <taxon>Tracheophyta</taxon>
        <taxon>Spermatophyta</taxon>
        <taxon>Magnoliopsida</taxon>
        <taxon>eudicotyledons</taxon>
        <taxon>Gunneridae</taxon>
        <taxon>Pentapetalae</taxon>
        <taxon>rosids</taxon>
        <taxon>fabids</taxon>
        <taxon>Fagales</taxon>
        <taxon>Betulaceae</taxon>
        <taxon>Carpinus</taxon>
    </lineage>
</organism>
<evidence type="ECO:0000313" key="1">
    <source>
        <dbReference type="EMBL" id="KAE7996272.1"/>
    </source>
</evidence>